<dbReference type="GO" id="GO:0004301">
    <property type="term" value="F:epoxide hydrolase activity"/>
    <property type="evidence" value="ECO:0007669"/>
    <property type="project" value="TreeGrafter"/>
</dbReference>
<dbReference type="InterPro" id="IPR029058">
    <property type="entry name" value="AB_hydrolase_fold"/>
</dbReference>
<dbReference type="AlphaFoldDB" id="A0A5N0T7W1"/>
<reference evidence="3 4" key="1">
    <citation type="submission" date="2019-09" db="EMBL/GenBank/DDBJ databases">
        <title>Wenzhouxiangella sp. Genome sequencing and assembly.</title>
        <authorList>
            <person name="Zhang R."/>
        </authorList>
    </citation>
    <scope>NUCLEOTIDE SEQUENCE [LARGE SCALE GENOMIC DNA]</scope>
    <source>
        <strain evidence="3 4">W260</strain>
    </source>
</reference>
<keyword evidence="4" id="KW-1185">Reference proteome</keyword>
<keyword evidence="1 3" id="KW-0378">Hydrolase</keyword>
<dbReference type="Proteomes" id="UP000325372">
    <property type="component" value="Unassembled WGS sequence"/>
</dbReference>
<dbReference type="EMBL" id="VYXP01000006">
    <property type="protein sequence ID" value="KAA9130861.1"/>
    <property type="molecule type" value="Genomic_DNA"/>
</dbReference>
<comment type="caution">
    <text evidence="3">The sequence shown here is derived from an EMBL/GenBank/DDBJ whole genome shotgun (WGS) entry which is preliminary data.</text>
</comment>
<dbReference type="InterPro" id="IPR051340">
    <property type="entry name" value="Haloalkane_dehalogenase"/>
</dbReference>
<feature type="domain" description="AB hydrolase-1" evidence="2">
    <location>
        <begin position="45"/>
        <end position="292"/>
    </location>
</feature>
<name>A0A5N0T7W1_9GAMM</name>
<dbReference type="Pfam" id="PF00561">
    <property type="entry name" value="Abhydrolase_1"/>
    <property type="match status" value="1"/>
</dbReference>
<gene>
    <name evidence="3" type="ORF">F3N42_10890</name>
</gene>
<sequence length="319" mass="36180">MPVDHRAESANAYRPPENLYPFESHWLDLDGGRLHYLDEGPRDAPVVLMVHGNPTWSFYYRNLVKALRGRYRCIVPDHMGCGLSDKPDDEHYPYQLERRIDDIDALMKHLGLAGQPLTLVVHDWGGMIGFGWATRAGAELRQCVVLNTAAFPMPESKRFPLALWFAGRTSLGAFAVRAFNAFSGGAARIGFKQPVSKEVRAGYVGPYDSWDNRIATVRFVQDIPLKPGDRGYDIVERTEQDLSRYRQTPAMIAWGLRDFVFDHHFLARWEQILPQAEVERHEDYGHYVLEDGGEALVERITQFIERHEPGADAATVAGT</sequence>
<evidence type="ECO:0000313" key="3">
    <source>
        <dbReference type="EMBL" id="KAA9130861.1"/>
    </source>
</evidence>
<dbReference type="Gene3D" id="3.40.50.1820">
    <property type="entry name" value="alpha/beta hydrolase"/>
    <property type="match status" value="1"/>
</dbReference>
<dbReference type="PANTHER" id="PTHR42977:SF3">
    <property type="entry name" value="AB HYDROLASE-1 DOMAIN-CONTAINING PROTEIN"/>
    <property type="match status" value="1"/>
</dbReference>
<evidence type="ECO:0000259" key="2">
    <source>
        <dbReference type="Pfam" id="PF00561"/>
    </source>
</evidence>
<dbReference type="PANTHER" id="PTHR42977">
    <property type="entry name" value="HYDROLASE-RELATED"/>
    <property type="match status" value="1"/>
</dbReference>
<dbReference type="RefSeq" id="WP_150864498.1">
    <property type="nucleotide sequence ID" value="NZ_VYXP01000006.1"/>
</dbReference>
<protein>
    <submittedName>
        <fullName evidence="3">Alpha/beta fold hydrolase</fullName>
    </submittedName>
</protein>
<dbReference type="SUPFAM" id="SSF53474">
    <property type="entry name" value="alpha/beta-Hydrolases"/>
    <property type="match status" value="1"/>
</dbReference>
<evidence type="ECO:0000256" key="1">
    <source>
        <dbReference type="ARBA" id="ARBA00022801"/>
    </source>
</evidence>
<accession>A0A5N0T7W1</accession>
<dbReference type="InterPro" id="IPR000073">
    <property type="entry name" value="AB_hydrolase_1"/>
</dbReference>
<organism evidence="3 4">
    <name type="scientific">Marinihelvus fidelis</name>
    <dbReference type="NCBI Taxonomy" id="2613842"/>
    <lineage>
        <taxon>Bacteria</taxon>
        <taxon>Pseudomonadati</taxon>
        <taxon>Pseudomonadota</taxon>
        <taxon>Gammaproteobacteria</taxon>
        <taxon>Chromatiales</taxon>
        <taxon>Wenzhouxiangellaceae</taxon>
        <taxon>Marinihelvus</taxon>
    </lineage>
</organism>
<evidence type="ECO:0000313" key="4">
    <source>
        <dbReference type="Proteomes" id="UP000325372"/>
    </source>
</evidence>
<proteinExistence type="predicted"/>